<gene>
    <name evidence="2" type="ORF">LKD75_03360</name>
</gene>
<keyword evidence="1" id="KW-1133">Transmembrane helix</keyword>
<keyword evidence="1" id="KW-0812">Transmembrane</keyword>
<keyword evidence="1" id="KW-0472">Membrane</keyword>
<feature type="transmembrane region" description="Helical" evidence="1">
    <location>
        <begin position="611"/>
        <end position="638"/>
    </location>
</feature>
<feature type="transmembrane region" description="Helical" evidence="1">
    <location>
        <begin position="678"/>
        <end position="698"/>
    </location>
</feature>
<keyword evidence="3" id="KW-1185">Reference proteome</keyword>
<evidence type="ECO:0000313" key="3">
    <source>
        <dbReference type="Proteomes" id="UP001197795"/>
    </source>
</evidence>
<name>A0AAE3A0N9_9FIRM</name>
<comment type="caution">
    <text evidence="2">The sequence shown here is derived from an EMBL/GenBank/DDBJ whole genome shotgun (WGS) entry which is preliminary data.</text>
</comment>
<organism evidence="2 3">
    <name type="scientific">Waltera acetigignens</name>
    <dbReference type="NCBI Taxonomy" id="2981769"/>
    <lineage>
        <taxon>Bacteria</taxon>
        <taxon>Bacillati</taxon>
        <taxon>Bacillota</taxon>
        <taxon>Clostridia</taxon>
        <taxon>Lachnospirales</taxon>
        <taxon>Lachnospiraceae</taxon>
        <taxon>Waltera</taxon>
    </lineage>
</organism>
<dbReference type="Proteomes" id="UP001197795">
    <property type="component" value="Unassembled WGS sequence"/>
</dbReference>
<proteinExistence type="predicted"/>
<evidence type="ECO:0000256" key="1">
    <source>
        <dbReference type="SAM" id="Phobius"/>
    </source>
</evidence>
<evidence type="ECO:0000313" key="2">
    <source>
        <dbReference type="EMBL" id="MCC2118640.1"/>
    </source>
</evidence>
<reference evidence="2 3" key="1">
    <citation type="submission" date="2021-10" db="EMBL/GenBank/DDBJ databases">
        <title>Anaerobic single-cell dispensing facilitates the cultivation of human gut bacteria.</title>
        <authorList>
            <person name="Afrizal A."/>
        </authorList>
    </citation>
    <scope>NUCLEOTIDE SEQUENCE [LARGE SCALE GENOMIC DNA]</scope>
    <source>
        <strain evidence="2 3">CLA-AA-H273</strain>
    </source>
</reference>
<dbReference type="AlphaFoldDB" id="A0AAE3A0N9"/>
<dbReference type="EMBL" id="JAJEPV010000006">
    <property type="protein sequence ID" value="MCC2118640.1"/>
    <property type="molecule type" value="Genomic_DNA"/>
</dbReference>
<accession>A0AAE3A0N9</accession>
<dbReference type="RefSeq" id="WP_227732652.1">
    <property type="nucleotide sequence ID" value="NZ_JAJEPV010000006.1"/>
</dbReference>
<protein>
    <submittedName>
        <fullName evidence="2">Uncharacterized protein</fullName>
    </submittedName>
</protein>
<feature type="transmembrane region" description="Helical" evidence="1">
    <location>
        <begin position="650"/>
        <end position="672"/>
    </location>
</feature>
<sequence length="799" mass="87748">MSKENVDIKYELIPYDGFIGSKEFDFDKAIYDLNSQIELLSSQADNLDYVVAIASGIACGLLDILWVGEFDLTNGRSIASDKVDAFVKKTAEMFEGEKFDDVKSAVKALEKRFPIPSDGNTPDFGGGLQHHLRDFAHHPTIVGLAFSLLTQFTEKSYGTDVNGVFLVVDVPEKSKPFIGKDVPQKILMGTITWFFHLVSDVAGSSSTAGVTGGTGIPGPILALAKEISAIPFFKDIKVDDDMSLSLFLSKLFNGTLMMQRDENGQIIKESVVKFDLRGELGVAVELCKQAVPVIANECIVRAFYFIRRLAMAMKEKCVSCLADMKKIDWNSVKPANNPTIARMLTVSTGVFTALDMGEAIATQKYWVSINYVGVGRFAVAIGSDVSWGLKARNVKKVRDVYENIKQQTFRKADADIYKRIGADMDIQMDKLGLSLEQTEILYNLEYYKTLNDIERTNIPITREGVKELKTTWLQDWAKFISDGFESFTQVPGAKMHWYTMDELQQCIAGQNPNEPWYRLILLEAMLFEPYYPLGMEKDKKGNDVPCKKYKHLNNPINGFKKSEGDRFLNEQFTGKYCEKEYVKRLRKSYDKRMNELNEVLKTVITSLSITAVISIVTVATAGAFAGPIAVALVGSNFAGLSGAALTSACLAYLGGGAIAAGGAGMLGGTIAIVGGGAALGIGVGAGVGGAVGSAGLLGKKNTIMQSAKLLTSVREIFLNDEHDVEFSNSVYEQYLQNITEVEKGLVELRLKKDVAKGKEKKTIAESIKKAEESVEAMKVARKNMLKYNSSFAEGLQVQR</sequence>